<name>I0Z841_COCSC</name>
<dbReference type="OrthoDB" id="431068at2759"/>
<dbReference type="InterPro" id="IPR050666">
    <property type="entry name" value="ESRP"/>
</dbReference>
<proteinExistence type="predicted"/>
<sequence length="877" mass="91803">MNGLKQDERAVKQLLQTFENDLRVSSDTIAAFRERVLQLLRDTETGVRAFQRSQKWREAAKASQGQVLPPAVREQLSGAVVLPSLFLRDTIPSFQEGVAQYAAIAADLERVLPAASATGRGRPGGEDALAALPGALANLHGLLMHVAARLDGLHDGLADSKQAHLDQLAVEGDDRDPFVEAEERERRRSQDLKRRLTAPSLSSQPAPQAQAVPTAASPFLALGPPPASASSPAPAATGFFGAQPAAPVPAASPGLFGGGGGIFGSAAPGTPGLFGQAATDPAPLQRQPSVRKGKSRKIFEIPEKNVQHIKQAQGLVDPFPGWVLRMRGLPYGATAEDVVHFFEGIEIERGSAGIAFTCTPDGRPKGEAYVEFPSEDAQKEALKRHKNEIGDRYIELFVSSKANMIQAVQQSNYYLGQSQHAMGPSLLPHPLPPLPLHGPLASFGAPYGHAPYGQGAPMQSVVSADGSTLRLRGLPYSAGIDEITSFFAGFSLASDGIQVVTKPDKEGNQLGTGVAYVRFGNPEEAERARKERHRAQMGARYIECLPFTASHYTSPPHVPAPPPHFALGQYPSGMLAAQRPYAPIGSLGRGMPPQPQQQAYEDARLYAAQQGALRAGPGRPGRGVGAAPGHARGSAGSRGGRPVTWPPAQPPGRPPGQAPPPPYAVQTPSPRAGRGYQTQAGPRGVGGMARPQLRVATGDYGAQQAAAQQHQQMLLQQQYIMHQHMLQQQHQRYLSGGWAPVYSEAQLGVQGPPSSPSWYGVQGGLVSSGAPYTQAGASMMSGHSAAMPFYEGQHRERPAAAVPVDPEMLPPVSEIAAAVLASPGGPPSEPLGGVGSPPLGGAAAPARGGSPPASAGAHTALSDAKLQVAAAGGSPRA</sequence>
<dbReference type="Gene3D" id="6.10.140.1350">
    <property type="match status" value="1"/>
</dbReference>
<feature type="compositionally biased region" description="Low complexity" evidence="4">
    <location>
        <begin position="836"/>
        <end position="857"/>
    </location>
</feature>
<keyword evidence="7" id="KW-1185">Reference proteome</keyword>
<dbReference type="SUPFAM" id="SSF54928">
    <property type="entry name" value="RNA-binding domain, RBD"/>
    <property type="match status" value="1"/>
</dbReference>
<accession>I0Z841</accession>
<feature type="region of interest" description="Disordered" evidence="4">
    <location>
        <begin position="820"/>
        <end position="859"/>
    </location>
</feature>
<evidence type="ECO:0000313" key="6">
    <source>
        <dbReference type="EMBL" id="EIE26810.1"/>
    </source>
</evidence>
<evidence type="ECO:0000256" key="2">
    <source>
        <dbReference type="ARBA" id="ARBA00022884"/>
    </source>
</evidence>
<dbReference type="KEGG" id="csl:COCSUDRAFT_46239"/>
<feature type="compositionally biased region" description="Pro residues" evidence="4">
    <location>
        <begin position="644"/>
        <end position="663"/>
    </location>
</feature>
<organism evidence="6 7">
    <name type="scientific">Coccomyxa subellipsoidea (strain C-169)</name>
    <name type="common">Green microalga</name>
    <dbReference type="NCBI Taxonomy" id="574566"/>
    <lineage>
        <taxon>Eukaryota</taxon>
        <taxon>Viridiplantae</taxon>
        <taxon>Chlorophyta</taxon>
        <taxon>core chlorophytes</taxon>
        <taxon>Trebouxiophyceae</taxon>
        <taxon>Trebouxiophyceae incertae sedis</taxon>
        <taxon>Coccomyxaceae</taxon>
        <taxon>Coccomyxa</taxon>
        <taxon>Coccomyxa subellipsoidea</taxon>
    </lineage>
</organism>
<dbReference type="EMBL" id="AGSI01000002">
    <property type="protein sequence ID" value="EIE26810.1"/>
    <property type="molecule type" value="Genomic_DNA"/>
</dbReference>
<dbReference type="PROSITE" id="PS50102">
    <property type="entry name" value="RRM"/>
    <property type="match status" value="1"/>
</dbReference>
<protein>
    <recommendedName>
        <fullName evidence="5">RRM domain-containing protein</fullName>
    </recommendedName>
</protein>
<dbReference type="eggNOG" id="KOG4211">
    <property type="taxonomic scope" value="Eukaryota"/>
</dbReference>
<dbReference type="GO" id="GO:0003723">
    <property type="term" value="F:RNA binding"/>
    <property type="evidence" value="ECO:0007669"/>
    <property type="project" value="UniProtKB-UniRule"/>
</dbReference>
<dbReference type="InterPro" id="IPR035979">
    <property type="entry name" value="RBD_domain_sf"/>
</dbReference>
<dbReference type="GeneID" id="17044820"/>
<feature type="region of interest" description="Disordered" evidence="4">
    <location>
        <begin position="169"/>
        <end position="213"/>
    </location>
</feature>
<gene>
    <name evidence="6" type="ORF">COCSUDRAFT_46239</name>
</gene>
<dbReference type="RefSeq" id="XP_005651354.1">
    <property type="nucleotide sequence ID" value="XM_005651297.1"/>
</dbReference>
<dbReference type="InterPro" id="IPR012677">
    <property type="entry name" value="Nucleotide-bd_a/b_plait_sf"/>
</dbReference>
<evidence type="ECO:0000256" key="3">
    <source>
        <dbReference type="PROSITE-ProRule" id="PRU00176"/>
    </source>
</evidence>
<evidence type="ECO:0000259" key="5">
    <source>
        <dbReference type="PROSITE" id="PS50102"/>
    </source>
</evidence>
<feature type="region of interest" description="Disordered" evidence="4">
    <location>
        <begin position="272"/>
        <end position="294"/>
    </location>
</feature>
<evidence type="ECO:0000313" key="7">
    <source>
        <dbReference type="Proteomes" id="UP000007264"/>
    </source>
</evidence>
<feature type="compositionally biased region" description="Basic and acidic residues" evidence="4">
    <location>
        <begin position="175"/>
        <end position="194"/>
    </location>
</feature>
<dbReference type="Gene3D" id="3.30.70.330">
    <property type="match status" value="2"/>
</dbReference>
<dbReference type="InterPro" id="IPR000504">
    <property type="entry name" value="RRM_dom"/>
</dbReference>
<feature type="compositionally biased region" description="Low complexity" evidence="4">
    <location>
        <begin position="197"/>
        <end position="213"/>
    </location>
</feature>
<comment type="caution">
    <text evidence="6">The sequence shown here is derived from an EMBL/GenBank/DDBJ whole genome shotgun (WGS) entry which is preliminary data.</text>
</comment>
<dbReference type="PANTHER" id="PTHR13976">
    <property type="entry name" value="HETEROGENEOUS NUCLEAR RIBONUCLEOPROTEIN-RELATED"/>
    <property type="match status" value="1"/>
</dbReference>
<keyword evidence="1" id="KW-0677">Repeat</keyword>
<feature type="domain" description="RRM" evidence="5">
    <location>
        <begin position="322"/>
        <end position="401"/>
    </location>
</feature>
<dbReference type="STRING" id="574566.I0Z841"/>
<keyword evidence="2 3" id="KW-0694">RNA-binding</keyword>
<dbReference type="SMART" id="SM00360">
    <property type="entry name" value="RRM"/>
    <property type="match status" value="2"/>
</dbReference>
<dbReference type="CDD" id="cd12254">
    <property type="entry name" value="RRM_hnRNPH_ESRPs_RBM12_like"/>
    <property type="match status" value="1"/>
</dbReference>
<reference evidence="6 7" key="1">
    <citation type="journal article" date="2012" name="Genome Biol.">
        <title>The genome of the polar eukaryotic microalga coccomyxa subellipsoidea reveals traits of cold adaptation.</title>
        <authorList>
            <person name="Blanc G."/>
            <person name="Agarkova I."/>
            <person name="Grimwood J."/>
            <person name="Kuo A."/>
            <person name="Brueggeman A."/>
            <person name="Dunigan D."/>
            <person name="Gurnon J."/>
            <person name="Ladunga I."/>
            <person name="Lindquist E."/>
            <person name="Lucas S."/>
            <person name="Pangilinan J."/>
            <person name="Proschold T."/>
            <person name="Salamov A."/>
            <person name="Schmutz J."/>
            <person name="Weeks D."/>
            <person name="Yamada T."/>
            <person name="Claverie J.M."/>
            <person name="Grigoriev I."/>
            <person name="Van Etten J."/>
            <person name="Lomsadze A."/>
            <person name="Borodovsky M."/>
        </authorList>
    </citation>
    <scope>NUCLEOTIDE SEQUENCE [LARGE SCALE GENOMIC DNA]</scope>
    <source>
        <strain evidence="6 7">C-169</strain>
    </source>
</reference>
<dbReference type="AlphaFoldDB" id="I0Z841"/>
<dbReference type="Pfam" id="PF00076">
    <property type="entry name" value="RRM_1"/>
    <property type="match status" value="1"/>
</dbReference>
<evidence type="ECO:0000256" key="1">
    <source>
        <dbReference type="ARBA" id="ARBA00022737"/>
    </source>
</evidence>
<dbReference type="Proteomes" id="UP000007264">
    <property type="component" value="Unassembled WGS sequence"/>
</dbReference>
<evidence type="ECO:0000256" key="4">
    <source>
        <dbReference type="SAM" id="MobiDB-lite"/>
    </source>
</evidence>
<feature type="region of interest" description="Disordered" evidence="4">
    <location>
        <begin position="613"/>
        <end position="689"/>
    </location>
</feature>